<protein>
    <submittedName>
        <fullName evidence="1">Uncharacterized protein</fullName>
    </submittedName>
</protein>
<dbReference type="Proteomes" id="UP001163321">
    <property type="component" value="Chromosome 13"/>
</dbReference>
<accession>A0ACC0WG47</accession>
<reference evidence="1 2" key="1">
    <citation type="journal article" date="2022" name="bioRxiv">
        <title>The genome of the oomycete Peronosclerospora sorghi, a cosmopolitan pathogen of maize and sorghum, is inflated with dispersed pseudogenes.</title>
        <authorList>
            <person name="Fletcher K."/>
            <person name="Martin F."/>
            <person name="Isakeit T."/>
            <person name="Cavanaugh K."/>
            <person name="Magill C."/>
            <person name="Michelmore R."/>
        </authorList>
    </citation>
    <scope>NUCLEOTIDE SEQUENCE [LARGE SCALE GENOMIC DNA]</scope>
    <source>
        <strain evidence="1">P6</strain>
    </source>
</reference>
<evidence type="ECO:0000313" key="1">
    <source>
        <dbReference type="EMBL" id="KAI9917722.1"/>
    </source>
</evidence>
<keyword evidence="2" id="KW-1185">Reference proteome</keyword>
<sequence length="166" mass="18570">MESAEVMFQVARTIQVGSNSLGESDKDLVQTILHDKHVVGHPDRLCQLNRRFFRPKTKATRVGVEKRKNPRAGALDDNAPRASSLPSTEPNAHAQCAVDVIRDFTDVVLRLEVVAKFLGYHRLAPQWHVSFSNASRADENAAFQALEQQGTETLERVHDAHVDVKH</sequence>
<organism evidence="1 2">
    <name type="scientific">Peronosclerospora sorghi</name>
    <dbReference type="NCBI Taxonomy" id="230839"/>
    <lineage>
        <taxon>Eukaryota</taxon>
        <taxon>Sar</taxon>
        <taxon>Stramenopiles</taxon>
        <taxon>Oomycota</taxon>
        <taxon>Peronosporomycetes</taxon>
        <taxon>Peronosporales</taxon>
        <taxon>Peronosporaceae</taxon>
        <taxon>Peronosclerospora</taxon>
    </lineage>
</organism>
<name>A0ACC0WG47_9STRA</name>
<proteinExistence type="predicted"/>
<evidence type="ECO:0000313" key="2">
    <source>
        <dbReference type="Proteomes" id="UP001163321"/>
    </source>
</evidence>
<comment type="caution">
    <text evidence="1">The sequence shown here is derived from an EMBL/GenBank/DDBJ whole genome shotgun (WGS) entry which is preliminary data.</text>
</comment>
<dbReference type="EMBL" id="CM047592">
    <property type="protein sequence ID" value="KAI9917722.1"/>
    <property type="molecule type" value="Genomic_DNA"/>
</dbReference>
<gene>
    <name evidence="1" type="ORF">PsorP6_013375</name>
</gene>